<dbReference type="OrthoDB" id="2973018at2"/>
<gene>
    <name evidence="1" type="ORF">CGZ90_00815</name>
</gene>
<name>A0A235FCF7_9BACL</name>
<dbReference type="RefSeq" id="WP_094250437.1">
    <property type="nucleotide sequence ID" value="NZ_JBHLXL010000001.1"/>
</dbReference>
<comment type="caution">
    <text evidence="1">The sequence shown here is derived from an EMBL/GenBank/DDBJ whole genome shotgun (WGS) entry which is preliminary data.</text>
</comment>
<sequence>MRQKVTLMVPMTTPDGKVIKDDYGRPKLSAREVKARVQKTVRVIKGADGTEKEASLEVDLMPDINVVEGTEIQYKDVFDVLTKGAVIAVNESTNLAGTKVFFRTVYIG</sequence>
<keyword evidence="2" id="KW-1185">Reference proteome</keyword>
<dbReference type="AlphaFoldDB" id="A0A235FCF7"/>
<dbReference type="EMBL" id="NOII01000001">
    <property type="protein sequence ID" value="OYD58475.1"/>
    <property type="molecule type" value="Genomic_DNA"/>
</dbReference>
<proteinExistence type="predicted"/>
<protein>
    <submittedName>
        <fullName evidence="1">Uncharacterized protein</fullName>
    </submittedName>
</protein>
<organism evidence="1 2">
    <name type="scientific">Fictibacillus aquaticus</name>
    <dbReference type="NCBI Taxonomy" id="2021314"/>
    <lineage>
        <taxon>Bacteria</taxon>
        <taxon>Bacillati</taxon>
        <taxon>Bacillota</taxon>
        <taxon>Bacilli</taxon>
        <taxon>Bacillales</taxon>
        <taxon>Fictibacillaceae</taxon>
        <taxon>Fictibacillus</taxon>
    </lineage>
</organism>
<reference evidence="1 2" key="1">
    <citation type="submission" date="2017-07" db="EMBL/GenBank/DDBJ databases">
        <title>Fictibacillus sp. nov. GDSW-R2A3 Genome sequencing and assembly.</title>
        <authorList>
            <person name="Mayilraj S."/>
        </authorList>
    </citation>
    <scope>NUCLEOTIDE SEQUENCE [LARGE SCALE GENOMIC DNA]</scope>
    <source>
        <strain evidence="1 2">GDSW-R2A3</strain>
    </source>
</reference>
<evidence type="ECO:0000313" key="2">
    <source>
        <dbReference type="Proteomes" id="UP000215059"/>
    </source>
</evidence>
<accession>A0A235FCF7</accession>
<dbReference type="Proteomes" id="UP000215059">
    <property type="component" value="Unassembled WGS sequence"/>
</dbReference>
<evidence type="ECO:0000313" key="1">
    <source>
        <dbReference type="EMBL" id="OYD58475.1"/>
    </source>
</evidence>